<dbReference type="InterPro" id="IPR002110">
    <property type="entry name" value="Ankyrin_rpt"/>
</dbReference>
<feature type="compositionally biased region" description="Acidic residues" evidence="6">
    <location>
        <begin position="118"/>
        <end position="134"/>
    </location>
</feature>
<dbReference type="InterPro" id="IPR014352">
    <property type="entry name" value="FERM/acyl-CoA-bd_prot_sf"/>
</dbReference>
<evidence type="ECO:0000256" key="3">
    <source>
        <dbReference type="ARBA" id="ARBA00023043"/>
    </source>
</evidence>
<feature type="repeat" description="ANK" evidence="5">
    <location>
        <begin position="306"/>
        <end position="338"/>
    </location>
</feature>
<dbReference type="SMART" id="SM00248">
    <property type="entry name" value="ANK"/>
    <property type="match status" value="2"/>
</dbReference>
<evidence type="ECO:0000256" key="5">
    <source>
        <dbReference type="PROSITE-ProRule" id="PRU00023"/>
    </source>
</evidence>
<name>A0A6U0U134_9CHLO</name>
<protein>
    <recommendedName>
        <fullName evidence="7">ACB domain-containing protein</fullName>
    </recommendedName>
</protein>
<dbReference type="PANTHER" id="PTHR24119:SF0">
    <property type="entry name" value="ACYL-COA-BINDING DOMAIN-CONTAINING PROTEIN 6"/>
    <property type="match status" value="1"/>
</dbReference>
<evidence type="ECO:0000313" key="9">
    <source>
        <dbReference type="EMBL" id="CAD8765790.1"/>
    </source>
</evidence>
<dbReference type="GO" id="GO:0000062">
    <property type="term" value="F:fatty-acyl-CoA binding"/>
    <property type="evidence" value="ECO:0007669"/>
    <property type="project" value="InterPro"/>
</dbReference>
<dbReference type="EMBL" id="HBFM01003766">
    <property type="protein sequence ID" value="CAD8765790.1"/>
    <property type="molecule type" value="Transcribed_RNA"/>
</dbReference>
<feature type="compositionally biased region" description="Basic and acidic residues" evidence="6">
    <location>
        <begin position="147"/>
        <end position="171"/>
    </location>
</feature>
<dbReference type="Gene3D" id="1.25.40.20">
    <property type="entry name" value="Ankyrin repeat-containing domain"/>
    <property type="match status" value="1"/>
</dbReference>
<organism evidence="9">
    <name type="scientific">Polytomella parva</name>
    <dbReference type="NCBI Taxonomy" id="51329"/>
    <lineage>
        <taxon>Eukaryota</taxon>
        <taxon>Viridiplantae</taxon>
        <taxon>Chlorophyta</taxon>
        <taxon>core chlorophytes</taxon>
        <taxon>Chlorophyceae</taxon>
        <taxon>CS clade</taxon>
        <taxon>Chlamydomonadales</taxon>
        <taxon>Chlamydomonadaceae</taxon>
        <taxon>Polytomella</taxon>
    </lineage>
</organism>
<proteinExistence type="inferred from homology"/>
<evidence type="ECO:0000256" key="4">
    <source>
        <dbReference type="ARBA" id="ARBA00023121"/>
    </source>
</evidence>
<evidence type="ECO:0000256" key="2">
    <source>
        <dbReference type="ARBA" id="ARBA00022737"/>
    </source>
</evidence>
<feature type="region of interest" description="Disordered" evidence="6">
    <location>
        <begin position="114"/>
        <end position="191"/>
    </location>
</feature>
<dbReference type="PROSITE" id="PS50297">
    <property type="entry name" value="ANK_REP_REGION"/>
    <property type="match status" value="2"/>
</dbReference>
<dbReference type="SUPFAM" id="SSF47027">
    <property type="entry name" value="Acyl-CoA binding protein"/>
    <property type="match status" value="1"/>
</dbReference>
<dbReference type="Pfam" id="PF12796">
    <property type="entry name" value="Ank_2"/>
    <property type="match status" value="1"/>
</dbReference>
<dbReference type="PROSITE" id="PS50088">
    <property type="entry name" value="ANK_REPEAT"/>
    <property type="match status" value="2"/>
</dbReference>
<dbReference type="EMBL" id="HBFM01003765">
    <property type="protein sequence ID" value="CAD8765789.1"/>
    <property type="molecule type" value="Transcribed_RNA"/>
</dbReference>
<dbReference type="Gene3D" id="1.20.80.10">
    <property type="match status" value="1"/>
</dbReference>
<evidence type="ECO:0000259" key="7">
    <source>
        <dbReference type="PROSITE" id="PS51228"/>
    </source>
</evidence>
<accession>A0A6U0U134</accession>
<feature type="repeat" description="ANK" evidence="5">
    <location>
        <begin position="339"/>
        <end position="363"/>
    </location>
</feature>
<reference evidence="9" key="1">
    <citation type="submission" date="2021-01" db="EMBL/GenBank/DDBJ databases">
        <authorList>
            <person name="Corre E."/>
            <person name="Pelletier E."/>
            <person name="Niang G."/>
            <person name="Scheremetjew M."/>
            <person name="Finn R."/>
            <person name="Kale V."/>
            <person name="Holt S."/>
            <person name="Cochrane G."/>
            <person name="Meng A."/>
            <person name="Brown T."/>
            <person name="Cohen L."/>
        </authorList>
    </citation>
    <scope>NUCLEOTIDE SEQUENCE</scope>
    <source>
        <strain evidence="9">SAG 63-3</strain>
    </source>
</reference>
<comment type="similarity">
    <text evidence="1">Belongs to the ACBP family.</text>
</comment>
<evidence type="ECO:0000256" key="1">
    <source>
        <dbReference type="ARBA" id="ARBA00005567"/>
    </source>
</evidence>
<dbReference type="SUPFAM" id="SSF48403">
    <property type="entry name" value="Ankyrin repeat"/>
    <property type="match status" value="1"/>
</dbReference>
<dbReference type="InterPro" id="IPR000582">
    <property type="entry name" value="Acyl-CoA-binding_protein"/>
</dbReference>
<keyword evidence="4" id="KW-0446">Lipid-binding</keyword>
<dbReference type="Pfam" id="PF00887">
    <property type="entry name" value="ACBP"/>
    <property type="match status" value="1"/>
</dbReference>
<gene>
    <name evidence="8" type="ORF">PPAR00522_LOCUS2178</name>
    <name evidence="9" type="ORF">PPAR00522_LOCUS2179</name>
</gene>
<sequence>MSAKQEYHKKKILVKQFKAAAEFLASCVLGRDARINDEKKLKLYGFFKQASDGPCTKGKPPFWDYQGSAKWKAWSALASMSQDDAMAQYISVVLALAPEFKSTLDRIALRTASAAANEDNDADDDDADDEEEDMDLAHLSDDEEKEWQEAEEKGRAMREALAAREKTRGVPEEGDLGTTGGGDDAERDDKKGIENEGDAKMEEMGAMGAENGSKKGKAGGRSFGSVFSRPEVPDSNSKPAAIPSVVSDLLEANRLALFTLDAADNKSIHELSGEGDAMEVANALSAAVTANLSSETAPPESARDEEGRTALHFAADRGHIDVAKVLLSYGADVNAQDVDGSTPLHYAALCQHQEMYNFLLNEGKADPNIEDVDGVSPENVAKENGW</sequence>
<evidence type="ECO:0000256" key="6">
    <source>
        <dbReference type="SAM" id="MobiDB-lite"/>
    </source>
</evidence>
<evidence type="ECO:0000313" key="8">
    <source>
        <dbReference type="EMBL" id="CAD8765789.1"/>
    </source>
</evidence>
<dbReference type="AlphaFoldDB" id="A0A6U0U134"/>
<keyword evidence="3 5" id="KW-0040">ANK repeat</keyword>
<dbReference type="InterPro" id="IPR035984">
    <property type="entry name" value="Acyl-CoA-binding_sf"/>
</dbReference>
<dbReference type="PROSITE" id="PS51228">
    <property type="entry name" value="ACB_2"/>
    <property type="match status" value="1"/>
</dbReference>
<keyword evidence="2" id="KW-0677">Repeat</keyword>
<feature type="domain" description="ACB" evidence="7">
    <location>
        <begin position="13"/>
        <end position="102"/>
    </location>
</feature>
<dbReference type="InterPro" id="IPR036770">
    <property type="entry name" value="Ankyrin_rpt-contain_sf"/>
</dbReference>
<dbReference type="PANTHER" id="PTHR24119">
    <property type="entry name" value="ACYL-COA-BINDING DOMAIN-CONTAINING PROTEIN 6"/>
    <property type="match status" value="1"/>
</dbReference>